<dbReference type="Proteomes" id="UP000095651">
    <property type="component" value="Unassembled WGS sequence"/>
</dbReference>
<feature type="domain" description="Calcineurin-like phosphoesterase" evidence="5">
    <location>
        <begin position="36"/>
        <end position="269"/>
    </location>
</feature>
<dbReference type="SUPFAM" id="SSF56300">
    <property type="entry name" value="Metallo-dependent phosphatases"/>
    <property type="match status" value="1"/>
</dbReference>
<dbReference type="InterPro" id="IPR029052">
    <property type="entry name" value="Metallo-depent_PP-like"/>
</dbReference>
<dbReference type="PROSITE" id="PS51257">
    <property type="entry name" value="PROKAR_LIPOPROTEIN"/>
    <property type="match status" value="1"/>
</dbReference>
<protein>
    <submittedName>
        <fullName evidence="7">Metallophosphoesterase</fullName>
    </submittedName>
</protein>
<comment type="similarity">
    <text evidence="4">Belongs to the cyclic nucleotide phosphodiesterase class-III family.</text>
</comment>
<dbReference type="InterPro" id="IPR004843">
    <property type="entry name" value="Calcineurin-like_PHP"/>
</dbReference>
<evidence type="ECO:0000259" key="6">
    <source>
        <dbReference type="Pfam" id="PF17839"/>
    </source>
</evidence>
<keyword evidence="3" id="KW-0408">Iron</keyword>
<dbReference type="GO" id="GO:0046872">
    <property type="term" value="F:metal ion binding"/>
    <property type="evidence" value="ECO:0007669"/>
    <property type="project" value="UniProtKB-KW"/>
</dbReference>
<evidence type="ECO:0000256" key="2">
    <source>
        <dbReference type="ARBA" id="ARBA00022801"/>
    </source>
</evidence>
<gene>
    <name evidence="7" type="ORF">ERS852407_02504</name>
</gene>
<dbReference type="InterPro" id="IPR040869">
    <property type="entry name" value="CNP_C"/>
</dbReference>
<keyword evidence="2" id="KW-0378">Hydrolase</keyword>
<dbReference type="Gene3D" id="3.60.21.10">
    <property type="match status" value="1"/>
</dbReference>
<dbReference type="PANTHER" id="PTHR42988:SF2">
    <property type="entry name" value="CYCLIC NUCLEOTIDE PHOSPHODIESTERASE CBUA0032-RELATED"/>
    <property type="match status" value="1"/>
</dbReference>
<accession>A0A174E6E1</accession>
<dbReference type="Pfam" id="PF17839">
    <property type="entry name" value="CNP_C_terminal"/>
    <property type="match status" value="1"/>
</dbReference>
<evidence type="ECO:0000256" key="4">
    <source>
        <dbReference type="ARBA" id="ARBA00025742"/>
    </source>
</evidence>
<evidence type="ECO:0000313" key="8">
    <source>
        <dbReference type="Proteomes" id="UP000095651"/>
    </source>
</evidence>
<dbReference type="GO" id="GO:0016787">
    <property type="term" value="F:hydrolase activity"/>
    <property type="evidence" value="ECO:0007669"/>
    <property type="project" value="UniProtKB-KW"/>
</dbReference>
<evidence type="ECO:0000256" key="1">
    <source>
        <dbReference type="ARBA" id="ARBA00022723"/>
    </source>
</evidence>
<feature type="domain" description="Cyclic nucleotide phosphodiesterase C-terminal" evidence="6">
    <location>
        <begin position="313"/>
        <end position="414"/>
    </location>
</feature>
<reference evidence="7 8" key="1">
    <citation type="submission" date="2015-09" db="EMBL/GenBank/DDBJ databases">
        <authorList>
            <consortium name="Pathogen Informatics"/>
        </authorList>
    </citation>
    <scope>NUCLEOTIDE SEQUENCE [LARGE SCALE GENOMIC DNA]</scope>
    <source>
        <strain evidence="7 8">2789STDY5608850</strain>
    </source>
</reference>
<dbReference type="AlphaFoldDB" id="A0A174E6E1"/>
<evidence type="ECO:0000259" key="5">
    <source>
        <dbReference type="Pfam" id="PF00149"/>
    </source>
</evidence>
<name>A0A174E6E1_9FIRM</name>
<dbReference type="RefSeq" id="WP_055655485.1">
    <property type="nucleotide sequence ID" value="NZ_CABIXC010000005.1"/>
</dbReference>
<organism evidence="7 8">
    <name type="scientific">Hungatella hathewayi</name>
    <dbReference type="NCBI Taxonomy" id="154046"/>
    <lineage>
        <taxon>Bacteria</taxon>
        <taxon>Bacillati</taxon>
        <taxon>Bacillota</taxon>
        <taxon>Clostridia</taxon>
        <taxon>Lachnospirales</taxon>
        <taxon>Lachnospiraceae</taxon>
        <taxon>Hungatella</taxon>
    </lineage>
</organism>
<evidence type="ECO:0000313" key="7">
    <source>
        <dbReference type="EMBL" id="CUO33027.1"/>
    </source>
</evidence>
<proteinExistence type="inferred from homology"/>
<dbReference type="EMBL" id="CYZE01000005">
    <property type="protein sequence ID" value="CUO33027.1"/>
    <property type="molecule type" value="Genomic_DNA"/>
</dbReference>
<keyword evidence="1" id="KW-0479">Metal-binding</keyword>
<evidence type="ECO:0000256" key="3">
    <source>
        <dbReference type="ARBA" id="ARBA00023004"/>
    </source>
</evidence>
<dbReference type="InterPro" id="IPR050884">
    <property type="entry name" value="CNP_phosphodiesterase-III"/>
</dbReference>
<dbReference type="Gene3D" id="1.10.246.180">
    <property type="match status" value="1"/>
</dbReference>
<dbReference type="Pfam" id="PF00149">
    <property type="entry name" value="Metallophos"/>
    <property type="match status" value="1"/>
</dbReference>
<dbReference type="InterPro" id="IPR012365">
    <property type="entry name" value="Pesteras_lmo2642"/>
</dbReference>
<dbReference type="PANTHER" id="PTHR42988">
    <property type="entry name" value="PHOSPHOHYDROLASE"/>
    <property type="match status" value="1"/>
</dbReference>
<dbReference type="PIRSF" id="PIRSF034890">
    <property type="entry name" value="Pesteras_lmo2642"/>
    <property type="match status" value="1"/>
</dbReference>
<sequence>MIKKTHIVFLSFLCAALGGCGSSRPLAEKETSPLTVVTATDLHYLSPELTDYGTGFMRMVGNGDGKLTQYAPEITDVFLEEVEKLHPDALILSGDLSFNGEKTSHEELAGKLFKLQEQGIPVLVLPGNHDILYPFAAQFEAETVTRTERVSGEEFRDIYGSLGYQDAAGKDEESLSFLYELSERVWLLLLDANTEDAPGRIKDSTMQWAERQMKRAEEAGASIITVTHQNVLAQNRLLSQGFLLDHHEEMEQLLKAHGIALNLSGHVHIQHIAESGGLYDIATGSLTVYPHRYGVLTVDPDGSITYETKPVNVERWDGEKTGIPGKYEDFEALSQAYFDACTRKKMKKELEALSLSEEERAQMTELAVEMNRNYFAGMTKPEKEVKDTEGWKLWKEKGAELFFGKYMDSMLVDAGCDENKLKIVRDLRP</sequence>